<evidence type="ECO:0000313" key="1">
    <source>
        <dbReference type="EMBL" id="GBN90651.1"/>
    </source>
</evidence>
<accession>A0A4Y2SRW6</accession>
<dbReference type="Proteomes" id="UP000499080">
    <property type="component" value="Unassembled WGS sequence"/>
</dbReference>
<gene>
    <name evidence="1" type="ORF">AVEN_136277_1</name>
</gene>
<comment type="caution">
    <text evidence="1">The sequence shown here is derived from an EMBL/GenBank/DDBJ whole genome shotgun (WGS) entry which is preliminary data.</text>
</comment>
<proteinExistence type="predicted"/>
<dbReference type="EMBL" id="BGPR01023463">
    <property type="protein sequence ID" value="GBN90651.1"/>
    <property type="molecule type" value="Genomic_DNA"/>
</dbReference>
<name>A0A4Y2SRW6_ARAVE</name>
<evidence type="ECO:0000313" key="2">
    <source>
        <dbReference type="Proteomes" id="UP000499080"/>
    </source>
</evidence>
<organism evidence="1 2">
    <name type="scientific">Araneus ventricosus</name>
    <name type="common">Orbweaver spider</name>
    <name type="synonym">Epeira ventricosa</name>
    <dbReference type="NCBI Taxonomy" id="182803"/>
    <lineage>
        <taxon>Eukaryota</taxon>
        <taxon>Metazoa</taxon>
        <taxon>Ecdysozoa</taxon>
        <taxon>Arthropoda</taxon>
        <taxon>Chelicerata</taxon>
        <taxon>Arachnida</taxon>
        <taxon>Araneae</taxon>
        <taxon>Araneomorphae</taxon>
        <taxon>Entelegynae</taxon>
        <taxon>Araneoidea</taxon>
        <taxon>Araneidae</taxon>
        <taxon>Araneus</taxon>
    </lineage>
</organism>
<sequence length="97" mass="11070">MRFDIRYDDTKILITTPSPIPKSLIHHCSPIRLPKECEGPQPRATYVEAASDRMMRNTRSDLSVPSHSPAQRYTAFLGSWIIVATSEWQNKAKQSLK</sequence>
<dbReference type="AlphaFoldDB" id="A0A4Y2SRW6"/>
<protein>
    <submittedName>
        <fullName evidence="1">Uncharacterized protein</fullName>
    </submittedName>
</protein>
<reference evidence="1 2" key="1">
    <citation type="journal article" date="2019" name="Sci. Rep.">
        <title>Orb-weaving spider Araneus ventricosus genome elucidates the spidroin gene catalogue.</title>
        <authorList>
            <person name="Kono N."/>
            <person name="Nakamura H."/>
            <person name="Ohtoshi R."/>
            <person name="Moran D.A.P."/>
            <person name="Shinohara A."/>
            <person name="Yoshida Y."/>
            <person name="Fujiwara M."/>
            <person name="Mori M."/>
            <person name="Tomita M."/>
            <person name="Arakawa K."/>
        </authorList>
    </citation>
    <scope>NUCLEOTIDE SEQUENCE [LARGE SCALE GENOMIC DNA]</scope>
</reference>
<keyword evidence="2" id="KW-1185">Reference proteome</keyword>